<dbReference type="GO" id="GO:0005975">
    <property type="term" value="P:carbohydrate metabolic process"/>
    <property type="evidence" value="ECO:0007669"/>
    <property type="project" value="InterPro"/>
</dbReference>
<dbReference type="SUPFAM" id="SSF51126">
    <property type="entry name" value="Pectin lyase-like"/>
    <property type="match status" value="2"/>
</dbReference>
<evidence type="ECO:0000256" key="5">
    <source>
        <dbReference type="SAM" id="MobiDB-lite"/>
    </source>
</evidence>
<dbReference type="PANTHER" id="PTHR31339">
    <property type="entry name" value="PECTIN LYASE-RELATED"/>
    <property type="match status" value="1"/>
</dbReference>
<keyword evidence="3 4" id="KW-0326">Glycosidase</keyword>
<evidence type="ECO:0000313" key="8">
    <source>
        <dbReference type="Proteomes" id="UP000317036"/>
    </source>
</evidence>
<dbReference type="InterPro" id="IPR051801">
    <property type="entry name" value="GH28_Enzymes"/>
</dbReference>
<comment type="similarity">
    <text evidence="1 4">Belongs to the glycosyl hydrolase 28 family.</text>
</comment>
<feature type="domain" description="SLH" evidence="6">
    <location>
        <begin position="1798"/>
        <end position="1858"/>
    </location>
</feature>
<dbReference type="InterPro" id="IPR013783">
    <property type="entry name" value="Ig-like_fold"/>
</dbReference>
<dbReference type="InterPro" id="IPR012334">
    <property type="entry name" value="Pectin_lyas_fold"/>
</dbReference>
<dbReference type="SUPFAM" id="SSF49265">
    <property type="entry name" value="Fibronectin type III"/>
    <property type="match status" value="1"/>
</dbReference>
<feature type="compositionally biased region" description="Low complexity" evidence="5">
    <location>
        <begin position="1610"/>
        <end position="1636"/>
    </location>
</feature>
<dbReference type="InterPro" id="IPR000743">
    <property type="entry name" value="Glyco_hydro_28"/>
</dbReference>
<keyword evidence="8" id="KW-1185">Reference proteome</keyword>
<evidence type="ECO:0000256" key="2">
    <source>
        <dbReference type="ARBA" id="ARBA00022801"/>
    </source>
</evidence>
<dbReference type="CDD" id="cd00063">
    <property type="entry name" value="FN3"/>
    <property type="match status" value="1"/>
</dbReference>
<evidence type="ECO:0000259" key="6">
    <source>
        <dbReference type="PROSITE" id="PS51272"/>
    </source>
</evidence>
<dbReference type="Gene3D" id="2.160.20.10">
    <property type="entry name" value="Single-stranded right-handed beta-helix, Pectin lyase-like"/>
    <property type="match status" value="2"/>
</dbReference>
<proteinExistence type="inferred from homology"/>
<reference evidence="7 8" key="1">
    <citation type="submission" date="2019-07" db="EMBL/GenBank/DDBJ databases">
        <authorList>
            <person name="Kim J."/>
        </authorList>
    </citation>
    <scope>NUCLEOTIDE SEQUENCE [LARGE SCALE GENOMIC DNA]</scope>
    <source>
        <strain evidence="7 8">JC52</strain>
    </source>
</reference>
<dbReference type="SMART" id="SM00060">
    <property type="entry name" value="FN3"/>
    <property type="match status" value="1"/>
</dbReference>
<dbReference type="InterPro" id="IPR011050">
    <property type="entry name" value="Pectin_lyase_fold/virulence"/>
</dbReference>
<feature type="domain" description="SLH" evidence="6">
    <location>
        <begin position="1734"/>
        <end position="1797"/>
    </location>
</feature>
<feature type="domain" description="SLH" evidence="6">
    <location>
        <begin position="1672"/>
        <end position="1733"/>
    </location>
</feature>
<dbReference type="PROSITE" id="PS51272">
    <property type="entry name" value="SLH"/>
    <property type="match status" value="3"/>
</dbReference>
<dbReference type="InterPro" id="IPR003961">
    <property type="entry name" value="FN3_dom"/>
</dbReference>
<evidence type="ECO:0000313" key="7">
    <source>
        <dbReference type="EMBL" id="TVY11184.1"/>
    </source>
</evidence>
<feature type="region of interest" description="Disordered" evidence="5">
    <location>
        <begin position="1606"/>
        <end position="1643"/>
    </location>
</feature>
<dbReference type="OrthoDB" id="2480681at2"/>
<comment type="caution">
    <text evidence="7">The sequence shown here is derived from an EMBL/GenBank/DDBJ whole genome shotgun (WGS) entry which is preliminary data.</text>
</comment>
<organism evidence="7 8">
    <name type="scientific">Paenibacillus cremeus</name>
    <dbReference type="NCBI Taxonomy" id="2163881"/>
    <lineage>
        <taxon>Bacteria</taxon>
        <taxon>Bacillati</taxon>
        <taxon>Bacillota</taxon>
        <taxon>Bacilli</taxon>
        <taxon>Bacillales</taxon>
        <taxon>Paenibacillaceae</taxon>
        <taxon>Paenibacillus</taxon>
    </lineage>
</organism>
<name>A0A559KGC5_9BACL</name>
<gene>
    <name evidence="7" type="ORF">FPZ49_04950</name>
</gene>
<evidence type="ECO:0000256" key="4">
    <source>
        <dbReference type="RuleBase" id="RU361169"/>
    </source>
</evidence>
<dbReference type="Proteomes" id="UP000317036">
    <property type="component" value="Unassembled WGS sequence"/>
</dbReference>
<protein>
    <recommendedName>
        <fullName evidence="6">SLH domain-containing protein</fullName>
    </recommendedName>
</protein>
<evidence type="ECO:0000256" key="3">
    <source>
        <dbReference type="ARBA" id="ARBA00023295"/>
    </source>
</evidence>
<dbReference type="Pfam" id="PF00395">
    <property type="entry name" value="SLH"/>
    <property type="match status" value="3"/>
</dbReference>
<keyword evidence="2 4" id="KW-0378">Hydrolase</keyword>
<sequence length="1863" mass="199298">MDSILKKCRKLFAIVFTLTMIIQCFSFNVFAAGGSPMKVVNSSAYITRSLFSIMIDVDKNSELSAVQGIAVSLKGPNGKYYDAQSGLFVLPDESFTKISDLSAVFSATYRASLDIPRAVSMTMEAGNYTVHAVGYDDSGFTMKDANSSADITSNISLNVPSLKTGSMEIYPLSAFAQPSKDYTDLTVNGTSVFVEGNNDSYTRHNEGDYDTGPNSAKYHVARVATPANSQAHVVITTNDTITSALVRPERIVKNVTYSGNTLTFDVDNSAHTELARNVVINVTTNVPLNNTLPANSDPKYNLKKYAYFHLFIEDLETNKPVVDGNQVINIMNIDPTIDQTGATKVTDKLNAIFANPSFVGKTLYVPNGVYLSGALVLPTNNTSVYLDNGALILGTGDRADYPPDKLPASSITSPTDRYFEWGTDYGEVMSYSRQIYISKANNVKLFGHGTINANGFTARFDHGAGNAAGYNGPQDDGKPIETLRIQDSTNITVNDVYLRNSPAWTVHPLRVDKLNITGVKITDEWPMNSTDGFDIDSSTNVLIDKAYYYGSDDGFVMKGTANSGGRLYTTIGDDNSRVQDPNLTPYNVPDQYLNRTYQLYAGPTAYVTAQNSVLIAEANTPTRIGTESNNVSIHDITFKNNDCLDALVAISITPKDDAEVYNVNFIGNIYDRPFELFEIQTDPRGYKYNTQTFAIQGGGYGNTRDANYNTFATTTGGKSGTPNQGGDPKATKLVPWFNRSGNNMHDINIMDNVVTNFNYAGQTHGFNGASYLLRGSSISDSKINNNDYSNLTNLNNLSKTLKNLTIKNMKFENSSAYETAGYDENQALFTDGDFIHSTNLIAKVDHFYWGSANFANQMPAYSPIDPRTTGNVVVYSDQAPSATIVSPVSNLSNIPSRMDDKFMQVYIKRRVLNSPNDLKNIEVMAAPAQGKQLAGVYVTIQDPNGMYLTNSGVSASKQSVEAILSANGNYVVTLTDLALSKIVNGQYTLTTYAIGNDGISSGTETKNFLMQMDTSKPLPPINVYQPTAARTATTIDLVWDKPADYQAGDTYNVYYRKLTDGNSYTKAVTNYILQDGANSSYSVYALKAVAPVSTNTNSVQLKGLAAKTAYSVFVTTVRNGVESPLSKYALANTKFTAATVNILNYGASTAAADNTQAIQNAINAAPANGIVQILAGTFVTGALFLKNNVTLQLDAGAVLKAFTNFDFSSYPTQDAAIAARYPMIQTDKGLSFASLINIGNAMYDASIIGSGTIDPQYNVLQQYGSKIVNSAITIINATDVYAQGINILANKSTAIRSINSKNIAQYGVTTLPDSSNANLSSLSLSSVPLSPVFASGTTNYTATVANNVSSTAVTAAVYDVNAIMKVNGVTLPSGSNSQAINLNVGSNLITVLVTAQDGTSKVYTVNVTRQGNKNASLSNLSLSNGALSPAFASGTTNYTATVANNVSSVTVTAAVYDTNATMKVNGTALPTGSISQAIALNVGNNTITVLVTAQDGTTQPYTINVTRQSNYANLSNLSVVNVPLSPAFASGTTNYTATVSYYVSSVNVTAAVYDANASMKVNGVALPTGSISQGIDLNVGSNLIMVLVTAQDGTIQTYSVNVIRNGGGSSSSSGSSPAPVTPEPTATETQAPKATTGDGKQASEKHIFTNNVNNTQVVSFLKDRITQANASSAANNLSDTANHWSKDTVNLFVKLGIVTGYEDGSFHPDASITRAEFATLISKVFNVYTEPASSKSVFSDVDGRFWANEAIKALASRGIINGYEDGTFQPDKTITRAEIIAIISRVVNVNEVKKDSRGALTDISGSWNAAQIQAAFEAGLVQGRDASTFAPDASSTKAESLTLILRVLELNPDINSLLNQLKR</sequence>
<dbReference type="InterPro" id="IPR001119">
    <property type="entry name" value="SLH_dom"/>
</dbReference>
<dbReference type="Pfam" id="PF00295">
    <property type="entry name" value="Glyco_hydro_28"/>
    <property type="match status" value="1"/>
</dbReference>
<evidence type="ECO:0000256" key="1">
    <source>
        <dbReference type="ARBA" id="ARBA00008834"/>
    </source>
</evidence>
<dbReference type="InterPro" id="IPR025883">
    <property type="entry name" value="Cadherin-like_domain"/>
</dbReference>
<accession>A0A559KGC5</accession>
<dbReference type="EMBL" id="VNJI01000004">
    <property type="protein sequence ID" value="TVY11184.1"/>
    <property type="molecule type" value="Genomic_DNA"/>
</dbReference>
<dbReference type="PANTHER" id="PTHR31339:SF9">
    <property type="entry name" value="PLASMIN AND FIBRONECTIN-BINDING PROTEIN A"/>
    <property type="match status" value="1"/>
</dbReference>
<dbReference type="InterPro" id="IPR036116">
    <property type="entry name" value="FN3_sf"/>
</dbReference>
<dbReference type="Gene3D" id="2.60.40.10">
    <property type="entry name" value="Immunoglobulins"/>
    <property type="match status" value="1"/>
</dbReference>
<dbReference type="Pfam" id="PF12733">
    <property type="entry name" value="Cadherin-like"/>
    <property type="match status" value="3"/>
</dbReference>
<dbReference type="GO" id="GO:0004650">
    <property type="term" value="F:polygalacturonase activity"/>
    <property type="evidence" value="ECO:0007669"/>
    <property type="project" value="InterPro"/>
</dbReference>